<proteinExistence type="predicted"/>
<protein>
    <submittedName>
        <fullName evidence="4">Rap1a/Tai family immunity protein</fullName>
    </submittedName>
</protein>
<dbReference type="EMBL" id="JBHUFC010000024">
    <property type="protein sequence ID" value="MFD1789676.1"/>
    <property type="molecule type" value="Genomic_DNA"/>
</dbReference>
<evidence type="ECO:0000313" key="5">
    <source>
        <dbReference type="Proteomes" id="UP001597283"/>
    </source>
</evidence>
<evidence type="ECO:0000259" key="3">
    <source>
        <dbReference type="Pfam" id="PF18602"/>
    </source>
</evidence>
<dbReference type="RefSeq" id="WP_380941808.1">
    <property type="nucleotide sequence ID" value="NZ_JBHUFC010000024.1"/>
</dbReference>
<organism evidence="4 5">
    <name type="scientific">Sphingomonas floccifaciens</name>
    <dbReference type="NCBI Taxonomy" id="1844115"/>
    <lineage>
        <taxon>Bacteria</taxon>
        <taxon>Pseudomonadati</taxon>
        <taxon>Pseudomonadota</taxon>
        <taxon>Alphaproteobacteria</taxon>
        <taxon>Sphingomonadales</taxon>
        <taxon>Sphingomonadaceae</taxon>
        <taxon>Sphingomonas</taxon>
    </lineage>
</organism>
<reference evidence="5" key="1">
    <citation type="journal article" date="2019" name="Int. J. Syst. Evol. Microbiol.">
        <title>The Global Catalogue of Microorganisms (GCM) 10K type strain sequencing project: providing services to taxonomists for standard genome sequencing and annotation.</title>
        <authorList>
            <consortium name="The Broad Institute Genomics Platform"/>
            <consortium name="The Broad Institute Genome Sequencing Center for Infectious Disease"/>
            <person name="Wu L."/>
            <person name="Ma J."/>
        </authorList>
    </citation>
    <scope>NUCLEOTIDE SEQUENCE [LARGE SCALE GENOMIC DNA]</scope>
    <source>
        <strain evidence="5">Q85</strain>
    </source>
</reference>
<keyword evidence="2" id="KW-0732">Signal</keyword>
<evidence type="ECO:0000256" key="1">
    <source>
        <dbReference type="SAM" id="MobiDB-lite"/>
    </source>
</evidence>
<feature type="signal peptide" evidence="2">
    <location>
        <begin position="1"/>
        <end position="17"/>
    </location>
</feature>
<comment type="caution">
    <text evidence="4">The sequence shown here is derived from an EMBL/GenBank/DDBJ whole genome shotgun (WGS) entry which is preliminary data.</text>
</comment>
<gene>
    <name evidence="4" type="ORF">ACFSC3_19150</name>
</gene>
<dbReference type="Gene3D" id="1.10.890.40">
    <property type="match status" value="1"/>
</dbReference>
<feature type="chain" id="PRO_5045654837" evidence="2">
    <location>
        <begin position="18"/>
        <end position="139"/>
    </location>
</feature>
<dbReference type="Pfam" id="PF18602">
    <property type="entry name" value="Rap1a"/>
    <property type="match status" value="1"/>
</dbReference>
<evidence type="ECO:0000313" key="4">
    <source>
        <dbReference type="EMBL" id="MFD1789676.1"/>
    </source>
</evidence>
<feature type="domain" description="Rap1a immunity protein" evidence="3">
    <location>
        <begin position="32"/>
        <end position="120"/>
    </location>
</feature>
<evidence type="ECO:0000256" key="2">
    <source>
        <dbReference type="SAM" id="SignalP"/>
    </source>
</evidence>
<dbReference type="InterPro" id="IPR041238">
    <property type="entry name" value="Rap1a"/>
</dbReference>
<accession>A0ABW4NHQ0</accession>
<dbReference type="Proteomes" id="UP001597283">
    <property type="component" value="Unassembled WGS sequence"/>
</dbReference>
<sequence length="139" mass="15672">MKRMLAFAILFAPPATAQEIRRYSPASINLMTGNQLYEQCNSENQFFRISCRSYISGAVDALNQWRVFIDNPPFCLPPDTSITLDQLRDIAIDYIARNPATRNQPAPFLIGTAMSTAFPCPRPTPKPVQRRDTPAAPRR</sequence>
<name>A0ABW4NHQ0_9SPHN</name>
<feature type="region of interest" description="Disordered" evidence="1">
    <location>
        <begin position="120"/>
        <end position="139"/>
    </location>
</feature>
<keyword evidence="5" id="KW-1185">Reference proteome</keyword>